<name>A0AA96GGB9_9BACT</name>
<dbReference type="Pfam" id="PF01782">
    <property type="entry name" value="RimM"/>
    <property type="match status" value="1"/>
</dbReference>
<keyword evidence="2 5" id="KW-0690">Ribosome biogenesis</keyword>
<dbReference type="GO" id="GO:0043022">
    <property type="term" value="F:ribosome binding"/>
    <property type="evidence" value="ECO:0007669"/>
    <property type="project" value="InterPro"/>
</dbReference>
<dbReference type="GO" id="GO:0042274">
    <property type="term" value="P:ribosomal small subunit biogenesis"/>
    <property type="evidence" value="ECO:0007669"/>
    <property type="project" value="UniProtKB-UniRule"/>
</dbReference>
<evidence type="ECO:0000313" key="8">
    <source>
        <dbReference type="EMBL" id="WNM60452.1"/>
    </source>
</evidence>
<dbReference type="PANTHER" id="PTHR33692:SF1">
    <property type="entry name" value="RIBOSOME MATURATION FACTOR RIMM"/>
    <property type="match status" value="1"/>
</dbReference>
<evidence type="ECO:0000256" key="4">
    <source>
        <dbReference type="ARBA" id="ARBA00023186"/>
    </source>
</evidence>
<reference evidence="8 9" key="1">
    <citation type="submission" date="2023-01" db="EMBL/GenBank/DDBJ databases">
        <title>Cultivation and genomic characterization of new, ubiquitous marine nitrite-oxidizing bacteria from the Nitrospirales.</title>
        <authorList>
            <person name="Mueller A.J."/>
            <person name="Daebeler A."/>
            <person name="Herbold C.W."/>
            <person name="Kirkegaard R.H."/>
            <person name="Daims H."/>
        </authorList>
    </citation>
    <scope>NUCLEOTIDE SEQUENCE [LARGE SCALE GENOMIC DNA]</scope>
    <source>
        <strain evidence="8 9">DK</strain>
    </source>
</reference>
<dbReference type="Gene3D" id="2.40.30.60">
    <property type="entry name" value="RimM"/>
    <property type="match status" value="1"/>
</dbReference>
<proteinExistence type="inferred from homology"/>
<evidence type="ECO:0000313" key="9">
    <source>
        <dbReference type="Proteomes" id="UP001302494"/>
    </source>
</evidence>
<dbReference type="GO" id="GO:0005737">
    <property type="term" value="C:cytoplasm"/>
    <property type="evidence" value="ECO:0007669"/>
    <property type="project" value="UniProtKB-SubCell"/>
</dbReference>
<dbReference type="KEGG" id="nneo:PQG83_11830"/>
<feature type="domain" description="Ribosome maturation factor RimM PRC barrel" evidence="7">
    <location>
        <begin position="108"/>
        <end position="171"/>
    </location>
</feature>
<dbReference type="SUPFAM" id="SSF50346">
    <property type="entry name" value="PRC-barrel domain"/>
    <property type="match status" value="1"/>
</dbReference>
<evidence type="ECO:0000256" key="5">
    <source>
        <dbReference type="HAMAP-Rule" id="MF_00014"/>
    </source>
</evidence>
<gene>
    <name evidence="5 8" type="primary">rimM</name>
    <name evidence="8" type="ORF">PQG83_11830</name>
</gene>
<evidence type="ECO:0000256" key="2">
    <source>
        <dbReference type="ARBA" id="ARBA00022517"/>
    </source>
</evidence>
<dbReference type="InterPro" id="IPR011033">
    <property type="entry name" value="PRC_barrel-like_sf"/>
</dbReference>
<dbReference type="AlphaFoldDB" id="A0AA96GGB9"/>
<dbReference type="GO" id="GO:0006364">
    <property type="term" value="P:rRNA processing"/>
    <property type="evidence" value="ECO:0007669"/>
    <property type="project" value="UniProtKB-UniRule"/>
</dbReference>
<keyword evidence="9" id="KW-1185">Reference proteome</keyword>
<keyword evidence="1 5" id="KW-0963">Cytoplasm</keyword>
<dbReference type="PANTHER" id="PTHR33692">
    <property type="entry name" value="RIBOSOME MATURATION FACTOR RIMM"/>
    <property type="match status" value="1"/>
</dbReference>
<comment type="subcellular location">
    <subcellularLocation>
        <location evidence="5">Cytoplasm</location>
    </subcellularLocation>
</comment>
<dbReference type="InterPro" id="IPR056792">
    <property type="entry name" value="PRC_RimM"/>
</dbReference>
<evidence type="ECO:0000256" key="1">
    <source>
        <dbReference type="ARBA" id="ARBA00022490"/>
    </source>
</evidence>
<evidence type="ECO:0000259" key="7">
    <source>
        <dbReference type="Pfam" id="PF24986"/>
    </source>
</evidence>
<accession>A0AA96GGB9</accession>
<dbReference type="HAMAP" id="MF_00014">
    <property type="entry name" value="Ribosome_mat_RimM"/>
    <property type="match status" value="1"/>
</dbReference>
<dbReference type="InterPro" id="IPR002676">
    <property type="entry name" value="RimM_N"/>
</dbReference>
<feature type="domain" description="RimM N-terminal" evidence="6">
    <location>
        <begin position="13"/>
        <end position="95"/>
    </location>
</feature>
<evidence type="ECO:0000259" key="6">
    <source>
        <dbReference type="Pfam" id="PF01782"/>
    </source>
</evidence>
<comment type="similarity">
    <text evidence="5">Belongs to the RimM family.</text>
</comment>
<organism evidence="8 9">
    <name type="scientific">Candidatus Nitrospira neomarina</name>
    <dbReference type="NCBI Taxonomy" id="3020899"/>
    <lineage>
        <taxon>Bacteria</taxon>
        <taxon>Pseudomonadati</taxon>
        <taxon>Nitrospirota</taxon>
        <taxon>Nitrospiria</taxon>
        <taxon>Nitrospirales</taxon>
        <taxon>Nitrospiraceae</taxon>
        <taxon>Nitrospira</taxon>
    </lineage>
</organism>
<comment type="subunit">
    <text evidence="5">Binds ribosomal protein uS19.</text>
</comment>
<protein>
    <recommendedName>
        <fullName evidence="5">Ribosome maturation factor RimM</fullName>
    </recommendedName>
</protein>
<dbReference type="InterPro" id="IPR009000">
    <property type="entry name" value="Transl_B-barrel_sf"/>
</dbReference>
<evidence type="ECO:0000256" key="3">
    <source>
        <dbReference type="ARBA" id="ARBA00022552"/>
    </source>
</evidence>
<dbReference type="GO" id="GO:0005840">
    <property type="term" value="C:ribosome"/>
    <property type="evidence" value="ECO:0007669"/>
    <property type="project" value="InterPro"/>
</dbReference>
<dbReference type="Gene3D" id="2.30.30.240">
    <property type="entry name" value="PRC-barrel domain"/>
    <property type="match status" value="1"/>
</dbReference>
<sequence>MDAPELSRSPMVTIGRILKPFGVHGEVRIESLSDVPGRFEGLETVTLALPDGRILETLVTSVRQINQGVILGLSAFSTPETAALYRGAWIKIPENQNLPRDTDTFYQFELIGLKVEDAEGHPVGTLEEVLEYPQHHVFVIRNEDREILVPASRRTIAMVDLAHKVLRLTSREWWDTTYAL</sequence>
<keyword evidence="4 5" id="KW-0143">Chaperone</keyword>
<dbReference type="RefSeq" id="WP_312741198.1">
    <property type="nucleotide sequence ID" value="NZ_CP116968.1"/>
</dbReference>
<dbReference type="NCBIfam" id="TIGR02273">
    <property type="entry name" value="16S_RimM"/>
    <property type="match status" value="1"/>
</dbReference>
<dbReference type="InterPro" id="IPR011961">
    <property type="entry name" value="RimM"/>
</dbReference>
<dbReference type="Pfam" id="PF24986">
    <property type="entry name" value="PRC_RimM"/>
    <property type="match status" value="1"/>
</dbReference>
<dbReference type="SUPFAM" id="SSF50447">
    <property type="entry name" value="Translation proteins"/>
    <property type="match status" value="1"/>
</dbReference>
<comment type="function">
    <text evidence="5">An accessory protein needed during the final step in the assembly of 30S ribosomal subunit, possibly for assembly of the head region. Essential for efficient processing of 16S rRNA. May be needed both before and after RbfA during the maturation of 16S rRNA. It has affinity for free ribosomal 30S subunits but not for 70S ribosomes.</text>
</comment>
<keyword evidence="3 5" id="KW-0698">rRNA processing</keyword>
<dbReference type="EMBL" id="CP116968">
    <property type="protein sequence ID" value="WNM60452.1"/>
    <property type="molecule type" value="Genomic_DNA"/>
</dbReference>
<dbReference type="Proteomes" id="UP001302494">
    <property type="component" value="Chromosome"/>
</dbReference>
<comment type="domain">
    <text evidence="5">The PRC barrel domain binds ribosomal protein uS19.</text>
</comment>
<dbReference type="InterPro" id="IPR036976">
    <property type="entry name" value="RimM_N_sf"/>
</dbReference>